<keyword evidence="2" id="KW-1133">Transmembrane helix</keyword>
<name>A0ABZ1HIU7_STRPH</name>
<feature type="transmembrane region" description="Helical" evidence="2">
    <location>
        <begin position="242"/>
        <end position="262"/>
    </location>
</feature>
<evidence type="ECO:0000313" key="4">
    <source>
        <dbReference type="Proteomes" id="UP001340816"/>
    </source>
</evidence>
<feature type="transmembrane region" description="Helical" evidence="2">
    <location>
        <begin position="220"/>
        <end position="236"/>
    </location>
</feature>
<reference evidence="3 4" key="1">
    <citation type="submission" date="2022-10" db="EMBL/GenBank/DDBJ databases">
        <title>The complete genomes of actinobacterial strains from the NBC collection.</title>
        <authorList>
            <person name="Joergensen T.S."/>
            <person name="Alvarez Arevalo M."/>
            <person name="Sterndorff E.B."/>
            <person name="Faurdal D."/>
            <person name="Vuksanovic O."/>
            <person name="Mourched A.-S."/>
            <person name="Charusanti P."/>
            <person name="Shaw S."/>
            <person name="Blin K."/>
            <person name="Weber T."/>
        </authorList>
    </citation>
    <scope>NUCLEOTIDE SEQUENCE [LARGE SCALE GENOMIC DNA]</scope>
    <source>
        <strain evidence="3 4">NBC 01752</strain>
    </source>
</reference>
<accession>A0ABZ1HIU7</accession>
<evidence type="ECO:0000313" key="3">
    <source>
        <dbReference type="EMBL" id="WSD17166.1"/>
    </source>
</evidence>
<protein>
    <recommendedName>
        <fullName evidence="5">TIGR04222 domain-containing membrane protein</fullName>
    </recommendedName>
</protein>
<keyword evidence="2" id="KW-0812">Transmembrane</keyword>
<feature type="transmembrane region" description="Helical" evidence="2">
    <location>
        <begin position="90"/>
        <end position="109"/>
    </location>
</feature>
<organism evidence="3 4">
    <name type="scientific">Streptomyces phaeochromogenes</name>
    <dbReference type="NCBI Taxonomy" id="1923"/>
    <lineage>
        <taxon>Bacteria</taxon>
        <taxon>Bacillati</taxon>
        <taxon>Actinomycetota</taxon>
        <taxon>Actinomycetes</taxon>
        <taxon>Kitasatosporales</taxon>
        <taxon>Streptomycetaceae</taxon>
        <taxon>Streptomyces</taxon>
        <taxon>Streptomyces phaeochromogenes group</taxon>
    </lineage>
</organism>
<dbReference type="RefSeq" id="WP_326760446.1">
    <property type="nucleotide sequence ID" value="NZ_CP109135.1"/>
</dbReference>
<gene>
    <name evidence="3" type="ORF">OHB35_30175</name>
</gene>
<sequence length="312" mass="32481">MTGLLPVSGAALSADARLLSSIRDVGARRGVDLDYTDDAATAEMLARHRRTLSAAEHGPLMWLGSLALVAAIVWPFLGHTVPAFEGRPELAFGPAGPLLVVAVTSLVVVRRRWKRELLHPRLAGYREVLGLARAHGVPVTHVPGWLVGRSMSGDRETVPIPAYAGVEPLPAGSGPEPASGEATEATEGVASAAPPAVPAKPASVETYEAMADEGGWHDEAGCLLLFVGIGGVAWAVSEGNALGHLAAVLAVPLAITTWLAGARQGRERQRLREAAVAYVQALSAAQSAGASVPELSPVLRKLLEEEAEKAWG</sequence>
<keyword evidence="2" id="KW-0472">Membrane</keyword>
<evidence type="ECO:0000256" key="1">
    <source>
        <dbReference type="SAM" id="MobiDB-lite"/>
    </source>
</evidence>
<evidence type="ECO:0000256" key="2">
    <source>
        <dbReference type="SAM" id="Phobius"/>
    </source>
</evidence>
<evidence type="ECO:0008006" key="5">
    <source>
        <dbReference type="Google" id="ProtNLM"/>
    </source>
</evidence>
<keyword evidence="4" id="KW-1185">Reference proteome</keyword>
<feature type="transmembrane region" description="Helical" evidence="2">
    <location>
        <begin position="59"/>
        <end position="78"/>
    </location>
</feature>
<dbReference type="Proteomes" id="UP001340816">
    <property type="component" value="Chromosome"/>
</dbReference>
<dbReference type="EMBL" id="CP109135">
    <property type="protein sequence ID" value="WSD17166.1"/>
    <property type="molecule type" value="Genomic_DNA"/>
</dbReference>
<feature type="region of interest" description="Disordered" evidence="1">
    <location>
        <begin position="169"/>
        <end position="197"/>
    </location>
</feature>
<proteinExistence type="predicted"/>